<keyword evidence="1" id="KW-1133">Transmembrane helix</keyword>
<dbReference type="STRING" id="1314800.A0A1B7MH42"/>
<evidence type="ECO:0000256" key="1">
    <source>
        <dbReference type="SAM" id="Phobius"/>
    </source>
</evidence>
<sequence length="211" mass="23968">MGWKSHEEIEKDSLIFMKLNHALLGLYAWEFIVSLDFDWAVLTGKKKFRWPLIIYFAGRYLLLFAMIGITLTLDTPSEINCQALCAFNQLAGDAAVRLASINLALRTIAIWLHNKRVIVLLVLMVVWHWSLMLRGMLLTAIWVPGVGCQITNSNTTILAVMFIYSMCFDFVVMCLSAYKLVPAQRGTKGTHTKFIGMLFTDGLIYFLTAYV</sequence>
<evidence type="ECO:0000313" key="3">
    <source>
        <dbReference type="Proteomes" id="UP000092154"/>
    </source>
</evidence>
<organism evidence="2 3">
    <name type="scientific">Rhizopogon vinicolor AM-OR11-026</name>
    <dbReference type="NCBI Taxonomy" id="1314800"/>
    <lineage>
        <taxon>Eukaryota</taxon>
        <taxon>Fungi</taxon>
        <taxon>Dikarya</taxon>
        <taxon>Basidiomycota</taxon>
        <taxon>Agaricomycotina</taxon>
        <taxon>Agaricomycetes</taxon>
        <taxon>Agaricomycetidae</taxon>
        <taxon>Boletales</taxon>
        <taxon>Suillineae</taxon>
        <taxon>Rhizopogonaceae</taxon>
        <taxon>Rhizopogon</taxon>
    </lineage>
</organism>
<feature type="transmembrane region" description="Helical" evidence="1">
    <location>
        <begin position="155"/>
        <end position="178"/>
    </location>
</feature>
<name>A0A1B7MH42_9AGAM</name>
<feature type="transmembrane region" description="Helical" evidence="1">
    <location>
        <begin position="119"/>
        <end position="143"/>
    </location>
</feature>
<accession>A0A1B7MH42</accession>
<dbReference type="InParanoid" id="A0A1B7MH42"/>
<keyword evidence="1" id="KW-0812">Transmembrane</keyword>
<dbReference type="EMBL" id="KV449188">
    <property type="protein sequence ID" value="OAX31917.1"/>
    <property type="molecule type" value="Genomic_DNA"/>
</dbReference>
<feature type="transmembrane region" description="Helical" evidence="1">
    <location>
        <begin position="52"/>
        <end position="74"/>
    </location>
</feature>
<protein>
    <submittedName>
        <fullName evidence="2">Uncharacterized protein</fullName>
    </submittedName>
</protein>
<dbReference type="AlphaFoldDB" id="A0A1B7MH42"/>
<gene>
    <name evidence="2" type="ORF">K503DRAFT_805667</name>
</gene>
<dbReference type="Proteomes" id="UP000092154">
    <property type="component" value="Unassembled WGS sequence"/>
</dbReference>
<keyword evidence="1" id="KW-0472">Membrane</keyword>
<reference evidence="2 3" key="1">
    <citation type="submission" date="2016-06" db="EMBL/GenBank/DDBJ databases">
        <title>Comparative genomics of the ectomycorrhizal sister species Rhizopogon vinicolor and Rhizopogon vesiculosus (Basidiomycota: Boletales) reveals a divergence of the mating type B locus.</title>
        <authorList>
            <consortium name="DOE Joint Genome Institute"/>
            <person name="Mujic A.B."/>
            <person name="Kuo A."/>
            <person name="Tritt A."/>
            <person name="Lipzen A."/>
            <person name="Chen C."/>
            <person name="Johnson J."/>
            <person name="Sharma A."/>
            <person name="Barry K."/>
            <person name="Grigoriev I.V."/>
            <person name="Spatafora J.W."/>
        </authorList>
    </citation>
    <scope>NUCLEOTIDE SEQUENCE [LARGE SCALE GENOMIC DNA]</scope>
    <source>
        <strain evidence="2 3">AM-OR11-026</strain>
    </source>
</reference>
<feature type="transmembrane region" description="Helical" evidence="1">
    <location>
        <begin position="20"/>
        <end position="40"/>
    </location>
</feature>
<keyword evidence="3" id="KW-1185">Reference proteome</keyword>
<evidence type="ECO:0000313" key="2">
    <source>
        <dbReference type="EMBL" id="OAX31917.1"/>
    </source>
</evidence>
<proteinExistence type="predicted"/>
<dbReference type="OrthoDB" id="3197626at2759"/>